<evidence type="ECO:0000313" key="2">
    <source>
        <dbReference type="EMBL" id="OAX36112.1"/>
    </source>
</evidence>
<dbReference type="STRING" id="1314800.A0A1B7MU19"/>
<keyword evidence="3" id="KW-1185">Reference proteome</keyword>
<dbReference type="Gene3D" id="1.10.510.10">
    <property type="entry name" value="Transferase(Phosphotransferase) domain 1"/>
    <property type="match status" value="1"/>
</dbReference>
<proteinExistence type="predicted"/>
<dbReference type="InterPro" id="IPR011009">
    <property type="entry name" value="Kinase-like_dom_sf"/>
</dbReference>
<dbReference type="SUPFAM" id="SSF56112">
    <property type="entry name" value="Protein kinase-like (PK-like)"/>
    <property type="match status" value="1"/>
</dbReference>
<accession>A0A1B7MU19</accession>
<dbReference type="InParanoid" id="A0A1B7MU19"/>
<dbReference type="Proteomes" id="UP000092154">
    <property type="component" value="Unassembled WGS sequence"/>
</dbReference>
<evidence type="ECO:0000313" key="3">
    <source>
        <dbReference type="Proteomes" id="UP000092154"/>
    </source>
</evidence>
<organism evidence="2 3">
    <name type="scientific">Rhizopogon vinicolor AM-OR11-026</name>
    <dbReference type="NCBI Taxonomy" id="1314800"/>
    <lineage>
        <taxon>Eukaryota</taxon>
        <taxon>Fungi</taxon>
        <taxon>Dikarya</taxon>
        <taxon>Basidiomycota</taxon>
        <taxon>Agaricomycotina</taxon>
        <taxon>Agaricomycetes</taxon>
        <taxon>Agaricomycetidae</taxon>
        <taxon>Boletales</taxon>
        <taxon>Suillineae</taxon>
        <taxon>Rhizopogonaceae</taxon>
        <taxon>Rhizopogon</taxon>
    </lineage>
</organism>
<dbReference type="EMBL" id="KV448441">
    <property type="protein sequence ID" value="OAX36112.1"/>
    <property type="molecule type" value="Genomic_DNA"/>
</dbReference>
<evidence type="ECO:0000256" key="1">
    <source>
        <dbReference type="SAM" id="MobiDB-lite"/>
    </source>
</evidence>
<reference evidence="2 3" key="1">
    <citation type="submission" date="2016-06" db="EMBL/GenBank/DDBJ databases">
        <title>Comparative genomics of the ectomycorrhizal sister species Rhizopogon vinicolor and Rhizopogon vesiculosus (Basidiomycota: Boletales) reveals a divergence of the mating type B locus.</title>
        <authorList>
            <consortium name="DOE Joint Genome Institute"/>
            <person name="Mujic A.B."/>
            <person name="Kuo A."/>
            <person name="Tritt A."/>
            <person name="Lipzen A."/>
            <person name="Chen C."/>
            <person name="Johnson J."/>
            <person name="Sharma A."/>
            <person name="Barry K."/>
            <person name="Grigoriev I.V."/>
            <person name="Spatafora J.W."/>
        </authorList>
    </citation>
    <scope>NUCLEOTIDE SEQUENCE [LARGE SCALE GENOMIC DNA]</scope>
    <source>
        <strain evidence="2 3">AM-OR11-026</strain>
    </source>
</reference>
<name>A0A1B7MU19_9AGAM</name>
<dbReference type="AlphaFoldDB" id="A0A1B7MU19"/>
<sequence>MGDADLVTSTLDVEVLLMDVPCDAPDVDTEDSHFRMRVGKQVKYIVIEPGIFPVDVLSFPPDLLAQLPPLPAGDWVQARVARGVDGNPAVQLIHMALASVRTQWHQNRVDVLSLPRGKFVKGNVRVVQYASKLVIAKFAAFEWDIPRREREIAVYQAIDGCGLGPTFLGHIVEGDRVIGFLLELLPGRPAGPEDLQECIGVVQRLHALDIVHGDPNRYNFIVASDGTVTLIDFENAVLCPGAEEKDQELATLPAQLSEETGRGRGVSEAFLED</sequence>
<feature type="region of interest" description="Disordered" evidence="1">
    <location>
        <begin position="253"/>
        <end position="273"/>
    </location>
</feature>
<gene>
    <name evidence="2" type="ORF">K503DRAFT_772822</name>
</gene>
<dbReference type="OrthoDB" id="2687876at2759"/>
<protein>
    <submittedName>
        <fullName evidence="2">Alpha-galactosidase a</fullName>
    </submittedName>
</protein>